<dbReference type="InterPro" id="IPR010985">
    <property type="entry name" value="Ribbon_hlx_hlx"/>
</dbReference>
<dbReference type="SUPFAM" id="SSF47598">
    <property type="entry name" value="Ribbon-helix-helix"/>
    <property type="match status" value="1"/>
</dbReference>
<comment type="caution">
    <text evidence="1">The sequence shown here is derived from an EMBL/GenBank/DDBJ whole genome shotgun (WGS) entry which is preliminary data.</text>
</comment>
<dbReference type="Proteomes" id="UP001212499">
    <property type="component" value="Unassembled WGS sequence"/>
</dbReference>
<dbReference type="RefSeq" id="WP_271733426.1">
    <property type="nucleotide sequence ID" value="NZ_JANQDP010000132.1"/>
</dbReference>
<reference evidence="1 2" key="1">
    <citation type="submission" date="2023-01" db="EMBL/GenBank/DDBJ databases">
        <title>Genomes from the Australian National Cyanobacteria Reference Collection.</title>
        <authorList>
            <person name="Willis A."/>
            <person name="Lee E.M.F."/>
        </authorList>
    </citation>
    <scope>NUCLEOTIDE SEQUENCE [LARGE SCALE GENOMIC DNA]</scope>
    <source>
        <strain evidence="1 2">CS-1033</strain>
    </source>
</reference>
<proteinExistence type="predicted"/>
<protein>
    <submittedName>
        <fullName evidence="1">CopG family transcriptional regulator</fullName>
    </submittedName>
</protein>
<keyword evidence="2" id="KW-1185">Reference proteome</keyword>
<sequence>MQTKTISVYLPSYLVEFVENYKLTKYCKSRSHVIQLAIKLLRSQELDRGYRAAGEEVDLEWDLTVGDGLSDETW</sequence>
<organism evidence="1 2">
    <name type="scientific">Anabaenopsis arnoldii</name>
    <dbReference type="NCBI Taxonomy" id="2152938"/>
    <lineage>
        <taxon>Bacteria</taxon>
        <taxon>Bacillati</taxon>
        <taxon>Cyanobacteriota</taxon>
        <taxon>Cyanophyceae</taxon>
        <taxon>Nostocales</taxon>
        <taxon>Nodulariaceae</taxon>
        <taxon>Anabaenopsis</taxon>
    </lineage>
</organism>
<evidence type="ECO:0000313" key="1">
    <source>
        <dbReference type="EMBL" id="MDB9540239.1"/>
    </source>
</evidence>
<gene>
    <name evidence="1" type="ORF">PN457_11300</name>
</gene>
<dbReference type="EMBL" id="JAQMUH010000127">
    <property type="protein sequence ID" value="MDB9540239.1"/>
    <property type="molecule type" value="Genomic_DNA"/>
</dbReference>
<name>A0ABT5ASE5_9CYAN</name>
<evidence type="ECO:0000313" key="2">
    <source>
        <dbReference type="Proteomes" id="UP001212499"/>
    </source>
</evidence>
<accession>A0ABT5ASE5</accession>